<reference evidence="1 2" key="1">
    <citation type="submission" date="2020-06" db="EMBL/GenBank/DDBJ databases">
        <title>Mogibacterium timidum strain W9173 genomic sequence.</title>
        <authorList>
            <person name="Wade W.G."/>
            <person name="Johnston C.D."/>
            <person name="Chen T."/>
            <person name="Dewhirst F.E."/>
        </authorList>
    </citation>
    <scope>NUCLEOTIDE SEQUENCE [LARGE SCALE GENOMIC DNA]</scope>
    <source>
        <strain evidence="1 2">W9173</strain>
    </source>
</reference>
<proteinExistence type="predicted"/>
<evidence type="ECO:0000313" key="2">
    <source>
        <dbReference type="Proteomes" id="UP000526307"/>
    </source>
</evidence>
<comment type="caution">
    <text evidence="1">The sequence shown here is derived from an EMBL/GenBank/DDBJ whole genome shotgun (WGS) entry which is preliminary data.</text>
</comment>
<dbReference type="Proteomes" id="UP000526307">
    <property type="component" value="Unassembled WGS sequence"/>
</dbReference>
<dbReference type="EMBL" id="JABXYR010000001">
    <property type="protein sequence ID" value="NWO22993.1"/>
    <property type="molecule type" value="Genomic_DNA"/>
</dbReference>
<dbReference type="AlphaFoldDB" id="A0A7Y8VQZ6"/>
<organism evidence="1 2">
    <name type="scientific">Mogibacterium timidum</name>
    <dbReference type="NCBI Taxonomy" id="35519"/>
    <lineage>
        <taxon>Bacteria</taxon>
        <taxon>Bacillati</taxon>
        <taxon>Bacillota</taxon>
        <taxon>Clostridia</taxon>
        <taxon>Peptostreptococcales</taxon>
        <taxon>Anaerovoracaceae</taxon>
        <taxon>Mogibacterium</taxon>
    </lineage>
</organism>
<name>A0A7Y8VQZ6_9FIRM</name>
<gene>
    <name evidence="1" type="ORF">HW270_02720</name>
</gene>
<dbReference type="RefSeq" id="WP_009644506.1">
    <property type="nucleotide sequence ID" value="NZ_JABXYR010000001.1"/>
</dbReference>
<keyword evidence="2" id="KW-1185">Reference proteome</keyword>
<sequence length="222" mass="25710">MRSIIYKSSTIGRGKRRKERLQQGADAIPALRTERVFYGATYLFDQIGELTGVRADLKVCFPDTYKQILSIAYYLILEDENPLYRFSKWGKLHRHPYGKDISSQRSGELFQSITEEQKMKFFRLQGERRSENEYWAYDTTSLSGYSETLRQVKDGKNKDGDHLPQINLAILFEESSLPFYYRKLAGNIPDIVCRNMKRSIGNTSRSGRLLSAASQSHTVRTR</sequence>
<accession>A0A7Y8VQZ6</accession>
<evidence type="ECO:0000313" key="1">
    <source>
        <dbReference type="EMBL" id="NWO22993.1"/>
    </source>
</evidence>
<protein>
    <submittedName>
        <fullName evidence="1">Uncharacterized protein</fullName>
    </submittedName>
</protein>